<evidence type="ECO:0000259" key="2">
    <source>
        <dbReference type="Pfam" id="PF07051"/>
    </source>
</evidence>
<feature type="non-terminal residue" evidence="3">
    <location>
        <position position="1"/>
    </location>
</feature>
<gene>
    <name evidence="3" type="primary">Ociad1_0</name>
    <name evidence="3" type="ORF">ONYCOR_R03121</name>
</gene>
<dbReference type="Pfam" id="PF07051">
    <property type="entry name" value="OCIA"/>
    <property type="match status" value="1"/>
</dbReference>
<evidence type="ECO:0000313" key="4">
    <source>
        <dbReference type="Proteomes" id="UP000550309"/>
    </source>
</evidence>
<dbReference type="InterPro" id="IPR009764">
    <property type="entry name" value="OCIA_dom"/>
</dbReference>
<dbReference type="PANTHER" id="PTHR13336:SF2">
    <property type="entry name" value="OCIA DOMAIN-CONTAINING PROTEIN 2"/>
    <property type="match status" value="1"/>
</dbReference>
<name>A0A7K5ZB44_ONYCO</name>
<dbReference type="AlphaFoldDB" id="A0A7K5ZB44"/>
<accession>A0A7K5ZB44</accession>
<keyword evidence="1" id="KW-0472">Membrane</keyword>
<dbReference type="Proteomes" id="UP000550309">
    <property type="component" value="Unassembled WGS sequence"/>
</dbReference>
<protein>
    <submittedName>
        <fullName evidence="3">OCAD1 protein</fullName>
    </submittedName>
</protein>
<dbReference type="OrthoDB" id="10003372at2759"/>
<keyword evidence="1" id="KW-1133">Transmembrane helix</keyword>
<evidence type="ECO:0000256" key="1">
    <source>
        <dbReference type="SAM" id="Phobius"/>
    </source>
</evidence>
<evidence type="ECO:0000313" key="3">
    <source>
        <dbReference type="EMBL" id="NWU74882.1"/>
    </source>
</evidence>
<dbReference type="InterPro" id="IPR040187">
    <property type="entry name" value="OCAD1/2"/>
</dbReference>
<dbReference type="EMBL" id="VZRK01000008">
    <property type="protein sequence ID" value="NWU74882.1"/>
    <property type="molecule type" value="Genomic_DNA"/>
</dbReference>
<comment type="caution">
    <text evidence="3">The sequence shown here is derived from an EMBL/GenBank/DDBJ whole genome shotgun (WGS) entry which is preliminary data.</text>
</comment>
<keyword evidence="4" id="KW-1185">Reference proteome</keyword>
<sequence length="47" mass="5046">GIFSASQRFGPYPKMAIAGVLGFAIGKMSYFGECQKKFQKIGIAPFG</sequence>
<dbReference type="PANTHER" id="PTHR13336">
    <property type="entry name" value="OVARIAN CARCINOMA IMMUNOREACTIVE ANTIGEN"/>
    <property type="match status" value="1"/>
</dbReference>
<feature type="transmembrane region" description="Helical" evidence="1">
    <location>
        <begin position="12"/>
        <end position="30"/>
    </location>
</feature>
<organism evidence="3 4">
    <name type="scientific">Onychorhynchus coronatus</name>
    <name type="common">Royal flycatcher</name>
    <dbReference type="NCBI Taxonomy" id="360224"/>
    <lineage>
        <taxon>Eukaryota</taxon>
        <taxon>Metazoa</taxon>
        <taxon>Chordata</taxon>
        <taxon>Craniata</taxon>
        <taxon>Vertebrata</taxon>
        <taxon>Euteleostomi</taxon>
        <taxon>Archelosauria</taxon>
        <taxon>Archosauria</taxon>
        <taxon>Dinosauria</taxon>
        <taxon>Saurischia</taxon>
        <taxon>Theropoda</taxon>
        <taxon>Coelurosauria</taxon>
        <taxon>Aves</taxon>
        <taxon>Neognathae</taxon>
        <taxon>Neoaves</taxon>
        <taxon>Telluraves</taxon>
        <taxon>Australaves</taxon>
        <taxon>Passeriformes</taxon>
        <taxon>Tyrannidae</taxon>
        <taxon>Onychorhynchus</taxon>
    </lineage>
</organism>
<dbReference type="GO" id="GO:0005743">
    <property type="term" value="C:mitochondrial inner membrane"/>
    <property type="evidence" value="ECO:0007669"/>
    <property type="project" value="TreeGrafter"/>
</dbReference>
<feature type="domain" description="OCIA" evidence="2">
    <location>
        <begin position="1"/>
        <end position="43"/>
    </location>
</feature>
<reference evidence="3 4" key="1">
    <citation type="submission" date="2019-09" db="EMBL/GenBank/DDBJ databases">
        <title>Bird 10,000 Genomes (B10K) Project - Family phase.</title>
        <authorList>
            <person name="Zhang G."/>
        </authorList>
    </citation>
    <scope>NUCLEOTIDE SEQUENCE [LARGE SCALE GENOMIC DNA]</scope>
    <source>
        <strain evidence="3">B10K-DU-028-75</strain>
        <tissue evidence="3">Mixed tissue sample</tissue>
    </source>
</reference>
<proteinExistence type="predicted"/>
<keyword evidence="1" id="KW-0812">Transmembrane</keyword>
<feature type="non-terminal residue" evidence="3">
    <location>
        <position position="47"/>
    </location>
</feature>